<keyword evidence="4" id="KW-1185">Reference proteome</keyword>
<evidence type="ECO:0000259" key="1">
    <source>
        <dbReference type="Pfam" id="PF13280"/>
    </source>
</evidence>
<reference evidence="3 4" key="1">
    <citation type="journal article" date="2007" name="Int. J. Syst. Evol. Microbiol.">
        <title>Paenibacillus ginsengarvi sp. nov., isolated from soil from ginseng cultivation.</title>
        <authorList>
            <person name="Yoon M.H."/>
            <person name="Ten L.N."/>
            <person name="Im W.T."/>
        </authorList>
    </citation>
    <scope>NUCLEOTIDE SEQUENCE [LARGE SCALE GENOMIC DNA]</scope>
    <source>
        <strain evidence="3 4">KCTC 13059</strain>
    </source>
</reference>
<dbReference type="InterPro" id="IPR051534">
    <property type="entry name" value="CBASS_pafABC_assoc_protein"/>
</dbReference>
<accession>A0A3B0CKN2</accession>
<feature type="domain" description="WYL" evidence="1">
    <location>
        <begin position="144"/>
        <end position="218"/>
    </location>
</feature>
<dbReference type="InterPro" id="IPR026881">
    <property type="entry name" value="WYL_dom"/>
</dbReference>
<dbReference type="PROSITE" id="PS52050">
    <property type="entry name" value="WYL"/>
    <property type="match status" value="1"/>
</dbReference>
<dbReference type="Pfam" id="PF25583">
    <property type="entry name" value="WCX"/>
    <property type="match status" value="1"/>
</dbReference>
<dbReference type="Pfam" id="PF13280">
    <property type="entry name" value="WYL"/>
    <property type="match status" value="1"/>
</dbReference>
<sequence>MSEGDGASRILFLLELIKRKTDDRHWLTVRDIMEQYEYRFGHPISRNTVKSLIRSLQHYGVDIQEEIRDRGTSAFSFQHHLFEPHELRMLIDAVSAFRSLPLEDTNTIIEKLHTLTSEPIRETIRRKTAVWDSVKTDSRHIKYYLHTLHEAIEHGRAVSFQYGGYNEKMQFQLRHDGKRYDRIPLAVVWHRDYYYLVARRLDDQVPIHYRIDRMRNVVMEEQTFKPVPFDIQTHLQASFHMYPGKAQSIEIHFHRSLLNVMTDRFGTGIHPYAVDENWFSLRTSAAVNEGLLRWLLAWGSQVRVIGPGELVVKIRQELDRTRMLYD</sequence>
<dbReference type="RefSeq" id="WP_120747103.1">
    <property type="nucleotide sequence ID" value="NZ_RBAH01000006.1"/>
</dbReference>
<dbReference type="Proteomes" id="UP000282311">
    <property type="component" value="Unassembled WGS sequence"/>
</dbReference>
<evidence type="ECO:0000313" key="3">
    <source>
        <dbReference type="EMBL" id="RKN84897.1"/>
    </source>
</evidence>
<feature type="domain" description="WCX" evidence="2">
    <location>
        <begin position="248"/>
        <end position="320"/>
    </location>
</feature>
<dbReference type="PANTHER" id="PTHR34580">
    <property type="match status" value="1"/>
</dbReference>
<comment type="caution">
    <text evidence="3">The sequence shown here is derived from an EMBL/GenBank/DDBJ whole genome shotgun (WGS) entry which is preliminary data.</text>
</comment>
<organism evidence="3 4">
    <name type="scientific">Paenibacillus ginsengarvi</name>
    <dbReference type="NCBI Taxonomy" id="400777"/>
    <lineage>
        <taxon>Bacteria</taxon>
        <taxon>Bacillati</taxon>
        <taxon>Bacillota</taxon>
        <taxon>Bacilli</taxon>
        <taxon>Bacillales</taxon>
        <taxon>Paenibacillaceae</taxon>
        <taxon>Paenibacillus</taxon>
    </lineage>
</organism>
<protein>
    <submittedName>
        <fullName evidence="3">WYL domain-containing protein</fullName>
    </submittedName>
</protein>
<dbReference type="OrthoDB" id="9772503at2"/>
<evidence type="ECO:0000313" key="4">
    <source>
        <dbReference type="Proteomes" id="UP000282311"/>
    </source>
</evidence>
<dbReference type="InterPro" id="IPR057727">
    <property type="entry name" value="WCX_dom"/>
</dbReference>
<dbReference type="PANTHER" id="PTHR34580:SF1">
    <property type="entry name" value="PROTEIN PAFC"/>
    <property type="match status" value="1"/>
</dbReference>
<dbReference type="AlphaFoldDB" id="A0A3B0CKN2"/>
<dbReference type="EMBL" id="RBAH01000006">
    <property type="protein sequence ID" value="RKN84897.1"/>
    <property type="molecule type" value="Genomic_DNA"/>
</dbReference>
<gene>
    <name evidence="3" type="ORF">D7M11_10215</name>
</gene>
<evidence type="ECO:0000259" key="2">
    <source>
        <dbReference type="Pfam" id="PF25583"/>
    </source>
</evidence>
<proteinExistence type="predicted"/>
<name>A0A3B0CKN2_9BACL</name>